<feature type="transmembrane region" description="Helical" evidence="7">
    <location>
        <begin position="354"/>
        <end position="372"/>
    </location>
</feature>
<feature type="transmembrane region" description="Helical" evidence="7">
    <location>
        <begin position="94"/>
        <end position="119"/>
    </location>
</feature>
<evidence type="ECO:0000256" key="4">
    <source>
        <dbReference type="ARBA" id="ARBA00022989"/>
    </source>
</evidence>
<dbReference type="Proteomes" id="UP001209570">
    <property type="component" value="Unassembled WGS sequence"/>
</dbReference>
<dbReference type="GO" id="GO:0016020">
    <property type="term" value="C:membrane"/>
    <property type="evidence" value="ECO:0007669"/>
    <property type="project" value="UniProtKB-SubCell"/>
</dbReference>
<comment type="subcellular location">
    <subcellularLocation>
        <location evidence="1">Membrane</location>
        <topology evidence="1">Multi-pass membrane protein</topology>
    </subcellularLocation>
</comment>
<name>A0AAD5Q693_PYTIN</name>
<keyword evidence="9" id="KW-1185">Reference proteome</keyword>
<proteinExistence type="inferred from homology"/>
<dbReference type="InterPro" id="IPR012435">
    <property type="entry name" value="TMEM144"/>
</dbReference>
<evidence type="ECO:0000313" key="8">
    <source>
        <dbReference type="EMBL" id="KAJ0396068.1"/>
    </source>
</evidence>
<evidence type="ECO:0000256" key="3">
    <source>
        <dbReference type="ARBA" id="ARBA00022692"/>
    </source>
</evidence>
<reference evidence="8" key="1">
    <citation type="submission" date="2021-12" db="EMBL/GenBank/DDBJ databases">
        <title>Prjna785345.</title>
        <authorList>
            <person name="Rujirawat T."/>
            <person name="Krajaejun T."/>
        </authorList>
    </citation>
    <scope>NUCLEOTIDE SEQUENCE</scope>
    <source>
        <strain evidence="8">Pi057C3</strain>
    </source>
</reference>
<evidence type="ECO:0000256" key="6">
    <source>
        <dbReference type="SAM" id="MobiDB-lite"/>
    </source>
</evidence>
<feature type="transmembrane region" description="Helical" evidence="7">
    <location>
        <begin position="384"/>
        <end position="402"/>
    </location>
</feature>
<dbReference type="PANTHER" id="PTHR16119:SF17">
    <property type="entry name" value="TRANSMEMBRANE PROTEIN 144"/>
    <property type="match status" value="1"/>
</dbReference>
<feature type="region of interest" description="Disordered" evidence="6">
    <location>
        <begin position="160"/>
        <end position="182"/>
    </location>
</feature>
<keyword evidence="3 7" id="KW-0812">Transmembrane</keyword>
<evidence type="ECO:0000256" key="1">
    <source>
        <dbReference type="ARBA" id="ARBA00004141"/>
    </source>
</evidence>
<dbReference type="GO" id="GO:0015144">
    <property type="term" value="F:carbohydrate transmembrane transporter activity"/>
    <property type="evidence" value="ECO:0007669"/>
    <property type="project" value="InterPro"/>
</dbReference>
<feature type="transmembrane region" description="Helical" evidence="7">
    <location>
        <begin position="286"/>
        <end position="310"/>
    </location>
</feature>
<feature type="transmembrane region" description="Helical" evidence="7">
    <location>
        <begin position="67"/>
        <end position="87"/>
    </location>
</feature>
<dbReference type="Pfam" id="PF07857">
    <property type="entry name" value="TMEM144"/>
    <property type="match status" value="1"/>
</dbReference>
<evidence type="ECO:0000256" key="2">
    <source>
        <dbReference type="ARBA" id="ARBA00005731"/>
    </source>
</evidence>
<accession>A0AAD5Q693</accession>
<dbReference type="PANTHER" id="PTHR16119">
    <property type="entry name" value="TRANSMEMBRANE PROTEIN 144"/>
    <property type="match status" value="1"/>
</dbReference>
<sequence length="403" mass="44076">MNGDLVSGYIGAVVAVFFFGTCYVPAKQYPTYDGIIFQWFMCSGILMVGLAWGLLSNNWWQYAEAGLYTFPQGILGGAFFAIANLLIPTVVNNLGLGVGFMLWNATNITMGCLISRFGLFGMNPTVPSRPYLSALGILFMLASIGVYGMIKPTLATMKKPSAGSRSHAGTDELSPLLPTNHTSPERRLTTTGLVLTRLHREDESLKQVLVHPELPNFGPFMMAADVSEHVTLLDHDAEQKRKIVGIIIALLVGAFLSCCLVPYVHWQQACKPSELSSAVLATCNPLNFVFSQCLGIYLTSTVAFLLYSLFHRFVLKRSMPRSVMRPAYMCGVLWAIGLTGQLHSMGRLGFDQAFPLSSIGPAMVSMLWSACYFREIQGPRNQTILAIATTMVCIGTALRVVSQ</sequence>
<evidence type="ECO:0000256" key="7">
    <source>
        <dbReference type="SAM" id="Phobius"/>
    </source>
</evidence>
<comment type="caution">
    <text evidence="8">The sequence shown here is derived from an EMBL/GenBank/DDBJ whole genome shotgun (WGS) entry which is preliminary data.</text>
</comment>
<keyword evidence="4 7" id="KW-1133">Transmembrane helix</keyword>
<evidence type="ECO:0000313" key="9">
    <source>
        <dbReference type="Proteomes" id="UP001209570"/>
    </source>
</evidence>
<feature type="transmembrane region" description="Helical" evidence="7">
    <location>
        <begin position="36"/>
        <end position="55"/>
    </location>
</feature>
<gene>
    <name evidence="8" type="ORF">P43SY_008750</name>
</gene>
<protein>
    <recommendedName>
        <fullName evidence="10">Transmembrane protein</fullName>
    </recommendedName>
</protein>
<feature type="transmembrane region" description="Helical" evidence="7">
    <location>
        <begin position="6"/>
        <end position="24"/>
    </location>
</feature>
<comment type="similarity">
    <text evidence="2">Belongs to the TMEM144 family.</text>
</comment>
<feature type="transmembrane region" description="Helical" evidence="7">
    <location>
        <begin position="131"/>
        <end position="150"/>
    </location>
</feature>
<feature type="transmembrane region" description="Helical" evidence="7">
    <location>
        <begin position="322"/>
        <end position="342"/>
    </location>
</feature>
<evidence type="ECO:0000256" key="5">
    <source>
        <dbReference type="ARBA" id="ARBA00023136"/>
    </source>
</evidence>
<evidence type="ECO:0008006" key="10">
    <source>
        <dbReference type="Google" id="ProtNLM"/>
    </source>
</evidence>
<dbReference type="AlphaFoldDB" id="A0AAD5Q693"/>
<feature type="transmembrane region" description="Helical" evidence="7">
    <location>
        <begin position="243"/>
        <end position="266"/>
    </location>
</feature>
<keyword evidence="5 7" id="KW-0472">Membrane</keyword>
<dbReference type="EMBL" id="JAKCXM010000312">
    <property type="protein sequence ID" value="KAJ0396068.1"/>
    <property type="molecule type" value="Genomic_DNA"/>
</dbReference>
<dbReference type="InterPro" id="IPR010651">
    <property type="entry name" value="Sugar_transport"/>
</dbReference>
<organism evidence="8 9">
    <name type="scientific">Pythium insidiosum</name>
    <name type="common">Pythiosis disease agent</name>
    <dbReference type="NCBI Taxonomy" id="114742"/>
    <lineage>
        <taxon>Eukaryota</taxon>
        <taxon>Sar</taxon>
        <taxon>Stramenopiles</taxon>
        <taxon>Oomycota</taxon>
        <taxon>Peronosporomycetes</taxon>
        <taxon>Pythiales</taxon>
        <taxon>Pythiaceae</taxon>
        <taxon>Pythium</taxon>
    </lineage>
</organism>